<accession>A0A518BAU5</accession>
<dbReference type="SUPFAM" id="SSF57716">
    <property type="entry name" value="Glucocorticoid receptor-like (DNA-binding domain)"/>
    <property type="match status" value="1"/>
</dbReference>
<keyword evidence="1" id="KW-0479">Metal-binding</keyword>
<dbReference type="InterPro" id="IPR037187">
    <property type="entry name" value="DnaK_N"/>
</dbReference>
<feature type="zinc finger region" description="dksA C4-type" evidence="4">
    <location>
        <begin position="86"/>
        <end position="110"/>
    </location>
</feature>
<evidence type="ECO:0000313" key="7">
    <source>
        <dbReference type="EMBL" id="QDU64101.1"/>
    </source>
</evidence>
<feature type="domain" description="Zinc finger DksA/TraR C4-type" evidence="5">
    <location>
        <begin position="81"/>
        <end position="115"/>
    </location>
</feature>
<keyword evidence="8" id="KW-1185">Reference proteome</keyword>
<gene>
    <name evidence="7" type="primary">yocK_1</name>
    <name evidence="7" type="ORF">Pan216_49900</name>
</gene>
<dbReference type="InterPro" id="IPR020458">
    <property type="entry name" value="Znf_DskA_TraR_CS"/>
</dbReference>
<name>A0A518BAU5_9BACT</name>
<evidence type="ECO:0000256" key="1">
    <source>
        <dbReference type="ARBA" id="ARBA00022723"/>
    </source>
</evidence>
<reference evidence="7 8" key="1">
    <citation type="submission" date="2019-02" db="EMBL/GenBank/DDBJ databases">
        <title>Deep-cultivation of Planctomycetes and their phenomic and genomic characterization uncovers novel biology.</title>
        <authorList>
            <person name="Wiegand S."/>
            <person name="Jogler M."/>
            <person name="Boedeker C."/>
            <person name="Pinto D."/>
            <person name="Vollmers J."/>
            <person name="Rivas-Marin E."/>
            <person name="Kohn T."/>
            <person name="Peeters S.H."/>
            <person name="Heuer A."/>
            <person name="Rast P."/>
            <person name="Oberbeckmann S."/>
            <person name="Bunk B."/>
            <person name="Jeske O."/>
            <person name="Meyerdierks A."/>
            <person name="Storesund J.E."/>
            <person name="Kallscheuer N."/>
            <person name="Luecker S."/>
            <person name="Lage O.M."/>
            <person name="Pohl T."/>
            <person name="Merkel B.J."/>
            <person name="Hornburger P."/>
            <person name="Mueller R.-W."/>
            <person name="Bruemmer F."/>
            <person name="Labrenz M."/>
            <person name="Spormann A.M."/>
            <person name="Op den Camp H."/>
            <person name="Overmann J."/>
            <person name="Amann R."/>
            <person name="Jetten M.S.M."/>
            <person name="Mascher T."/>
            <person name="Medema M.H."/>
            <person name="Devos D.P."/>
            <person name="Kaster A.-K."/>
            <person name="Ovreas L."/>
            <person name="Rohde M."/>
            <person name="Galperin M.Y."/>
            <person name="Jogler C."/>
        </authorList>
    </citation>
    <scope>NUCLEOTIDE SEQUENCE [LARGE SCALE GENOMIC DNA]</scope>
    <source>
        <strain evidence="7 8">Pan216</strain>
    </source>
</reference>
<dbReference type="OrthoDB" id="9811543at2"/>
<evidence type="ECO:0000259" key="6">
    <source>
        <dbReference type="Pfam" id="PF21173"/>
    </source>
</evidence>
<evidence type="ECO:0000259" key="5">
    <source>
        <dbReference type="Pfam" id="PF01258"/>
    </source>
</evidence>
<evidence type="ECO:0000256" key="3">
    <source>
        <dbReference type="ARBA" id="ARBA00022833"/>
    </source>
</evidence>
<proteinExistence type="predicted"/>
<dbReference type="InterPro" id="IPR000962">
    <property type="entry name" value="Znf_DskA_TraR"/>
</dbReference>
<dbReference type="AlphaFoldDB" id="A0A518BAU5"/>
<sequence length="152" mass="17256">MARKDALLRLHTRLRDRRRELLSALSDGYDDLGTETGSGSGRDDVDFAADTINTEIISQLAEMEYREVAQIDKALARLREGKYGSCEICASRIPVARLNALPYTTLCIECQRKLEENPELREEIDGGWQRVYERETSSSEASVNLSDYEYNS</sequence>
<dbReference type="RefSeq" id="WP_145262062.1">
    <property type="nucleotide sequence ID" value="NZ_CP036279.1"/>
</dbReference>
<feature type="domain" description="DnaK suppressor protein-like N-terminal" evidence="6">
    <location>
        <begin position="12"/>
        <end position="78"/>
    </location>
</feature>
<dbReference type="InterPro" id="IPR048487">
    <property type="entry name" value="DksA-like_N"/>
</dbReference>
<evidence type="ECO:0000313" key="8">
    <source>
        <dbReference type="Proteomes" id="UP000317093"/>
    </source>
</evidence>
<dbReference type="Gene3D" id="1.20.120.910">
    <property type="entry name" value="DksA, coiled-coil domain"/>
    <property type="match status" value="1"/>
</dbReference>
<dbReference type="PANTHER" id="PTHR33823:SF4">
    <property type="entry name" value="GENERAL STRESS PROTEIN 16O"/>
    <property type="match status" value="1"/>
</dbReference>
<keyword evidence="2" id="KW-0863">Zinc-finger</keyword>
<protein>
    <submittedName>
        <fullName evidence="7">General stress protein 16O</fullName>
    </submittedName>
</protein>
<dbReference type="KEGG" id="knv:Pan216_49900"/>
<dbReference type="GO" id="GO:0008270">
    <property type="term" value="F:zinc ion binding"/>
    <property type="evidence" value="ECO:0007669"/>
    <property type="project" value="UniProtKB-KW"/>
</dbReference>
<dbReference type="PROSITE" id="PS51128">
    <property type="entry name" value="ZF_DKSA_2"/>
    <property type="match status" value="1"/>
</dbReference>
<dbReference type="PANTHER" id="PTHR33823">
    <property type="entry name" value="RNA POLYMERASE-BINDING TRANSCRIPTION FACTOR DKSA-RELATED"/>
    <property type="match status" value="1"/>
</dbReference>
<dbReference type="PROSITE" id="PS01102">
    <property type="entry name" value="ZF_DKSA_1"/>
    <property type="match status" value="1"/>
</dbReference>
<dbReference type="Pfam" id="PF01258">
    <property type="entry name" value="zf-dskA_traR"/>
    <property type="match status" value="1"/>
</dbReference>
<dbReference type="EMBL" id="CP036279">
    <property type="protein sequence ID" value="QDU64101.1"/>
    <property type="molecule type" value="Genomic_DNA"/>
</dbReference>
<dbReference type="Pfam" id="PF21173">
    <property type="entry name" value="DksA-like_N"/>
    <property type="match status" value="1"/>
</dbReference>
<dbReference type="SUPFAM" id="SSF109635">
    <property type="entry name" value="DnaK suppressor protein DksA, alpha-hairpin domain"/>
    <property type="match status" value="1"/>
</dbReference>
<dbReference type="Proteomes" id="UP000317093">
    <property type="component" value="Chromosome"/>
</dbReference>
<organism evidence="7 8">
    <name type="scientific">Kolteria novifilia</name>
    <dbReference type="NCBI Taxonomy" id="2527975"/>
    <lineage>
        <taxon>Bacteria</taxon>
        <taxon>Pseudomonadati</taxon>
        <taxon>Planctomycetota</taxon>
        <taxon>Planctomycetia</taxon>
        <taxon>Kolteriales</taxon>
        <taxon>Kolteriaceae</taxon>
        <taxon>Kolteria</taxon>
    </lineage>
</organism>
<keyword evidence="3" id="KW-0862">Zinc</keyword>
<evidence type="ECO:0000256" key="4">
    <source>
        <dbReference type="PROSITE-ProRule" id="PRU00510"/>
    </source>
</evidence>
<evidence type="ECO:0000256" key="2">
    <source>
        <dbReference type="ARBA" id="ARBA00022771"/>
    </source>
</evidence>